<evidence type="ECO:0000256" key="12">
    <source>
        <dbReference type="SAM" id="Phobius"/>
    </source>
</evidence>
<dbReference type="GO" id="GO:0016036">
    <property type="term" value="P:cellular response to phosphate starvation"/>
    <property type="evidence" value="ECO:0007669"/>
    <property type="project" value="TreeGrafter"/>
</dbReference>
<dbReference type="InterPro" id="IPR036890">
    <property type="entry name" value="HATPase_C_sf"/>
</dbReference>
<evidence type="ECO:0000256" key="3">
    <source>
        <dbReference type="ARBA" id="ARBA00012438"/>
    </source>
</evidence>
<dbReference type="Gene3D" id="1.10.287.130">
    <property type="match status" value="1"/>
</dbReference>
<dbReference type="SMART" id="SM00304">
    <property type="entry name" value="HAMP"/>
    <property type="match status" value="1"/>
</dbReference>
<dbReference type="OrthoDB" id="9813151at2"/>
<accession>A0A1L3GE51</accession>
<keyword evidence="6" id="KW-0808">Transferase</keyword>
<dbReference type="InterPro" id="IPR013656">
    <property type="entry name" value="PAS_4"/>
</dbReference>
<dbReference type="InterPro" id="IPR003660">
    <property type="entry name" value="HAMP_dom"/>
</dbReference>
<dbReference type="GO" id="GO:0005524">
    <property type="term" value="F:ATP binding"/>
    <property type="evidence" value="ECO:0007669"/>
    <property type="project" value="UniProtKB-KW"/>
</dbReference>
<dbReference type="FunFam" id="1.10.287.130:FF:000008">
    <property type="entry name" value="Two-component sensor histidine kinase"/>
    <property type="match status" value="1"/>
</dbReference>
<dbReference type="CDD" id="cd00075">
    <property type="entry name" value="HATPase"/>
    <property type="match status" value="1"/>
</dbReference>
<evidence type="ECO:0000259" key="13">
    <source>
        <dbReference type="PROSITE" id="PS50109"/>
    </source>
</evidence>
<feature type="transmembrane region" description="Helical" evidence="12">
    <location>
        <begin position="171"/>
        <end position="189"/>
    </location>
</feature>
<keyword evidence="9" id="KW-0067">ATP-binding</keyword>
<dbReference type="GO" id="GO:0005886">
    <property type="term" value="C:plasma membrane"/>
    <property type="evidence" value="ECO:0007669"/>
    <property type="project" value="UniProtKB-SubCell"/>
</dbReference>
<dbReference type="Pfam" id="PF00672">
    <property type="entry name" value="HAMP"/>
    <property type="match status" value="1"/>
</dbReference>
<keyword evidence="5" id="KW-0597">Phosphoprotein</keyword>
<dbReference type="Gene3D" id="6.10.340.10">
    <property type="match status" value="1"/>
</dbReference>
<dbReference type="InterPro" id="IPR035965">
    <property type="entry name" value="PAS-like_dom_sf"/>
</dbReference>
<dbReference type="Gene3D" id="3.30.565.10">
    <property type="entry name" value="Histidine kinase-like ATPase, C-terminal domain"/>
    <property type="match status" value="1"/>
</dbReference>
<dbReference type="CDD" id="cd00082">
    <property type="entry name" value="HisKA"/>
    <property type="match status" value="1"/>
</dbReference>
<dbReference type="PROSITE" id="PS50112">
    <property type="entry name" value="PAS"/>
    <property type="match status" value="1"/>
</dbReference>
<dbReference type="CDD" id="cd06225">
    <property type="entry name" value="HAMP"/>
    <property type="match status" value="1"/>
</dbReference>
<protein>
    <recommendedName>
        <fullName evidence="3">histidine kinase</fullName>
        <ecNumber evidence="3">2.7.13.3</ecNumber>
    </recommendedName>
</protein>
<keyword evidence="12" id="KW-0812">Transmembrane</keyword>
<dbReference type="Pfam" id="PF02518">
    <property type="entry name" value="HATPase_c"/>
    <property type="match status" value="1"/>
</dbReference>
<dbReference type="InterPro" id="IPR003594">
    <property type="entry name" value="HATPase_dom"/>
</dbReference>
<comment type="subcellular location">
    <subcellularLocation>
        <location evidence="2">Cell membrane</location>
    </subcellularLocation>
</comment>
<evidence type="ECO:0000259" key="14">
    <source>
        <dbReference type="PROSITE" id="PS50112"/>
    </source>
</evidence>
<dbReference type="STRING" id="29542.A6070_12305"/>
<dbReference type="InterPro" id="IPR036097">
    <property type="entry name" value="HisK_dim/P_sf"/>
</dbReference>
<keyword evidence="12" id="KW-1133">Transmembrane helix</keyword>
<dbReference type="EC" id="2.7.13.3" evidence="3"/>
<dbReference type="InterPro" id="IPR004358">
    <property type="entry name" value="Sig_transdc_His_kin-like_C"/>
</dbReference>
<evidence type="ECO:0000256" key="6">
    <source>
        <dbReference type="ARBA" id="ARBA00022679"/>
    </source>
</evidence>
<dbReference type="PANTHER" id="PTHR45453">
    <property type="entry name" value="PHOSPHATE REGULON SENSOR PROTEIN PHOR"/>
    <property type="match status" value="1"/>
</dbReference>
<dbReference type="PRINTS" id="PR00344">
    <property type="entry name" value="BCTRLSENSOR"/>
</dbReference>
<gene>
    <name evidence="16" type="ORF">A7E75_03680</name>
</gene>
<evidence type="ECO:0000256" key="10">
    <source>
        <dbReference type="ARBA" id="ARBA00023012"/>
    </source>
</evidence>
<dbReference type="Pfam" id="PF08448">
    <property type="entry name" value="PAS_4"/>
    <property type="match status" value="1"/>
</dbReference>
<feature type="domain" description="PAS" evidence="14">
    <location>
        <begin position="248"/>
        <end position="321"/>
    </location>
</feature>
<dbReference type="SUPFAM" id="SSF55785">
    <property type="entry name" value="PYP-like sensor domain (PAS domain)"/>
    <property type="match status" value="1"/>
</dbReference>
<dbReference type="SUPFAM" id="SSF47384">
    <property type="entry name" value="Homodimeric domain of signal transducing histidine kinase"/>
    <property type="match status" value="1"/>
</dbReference>
<dbReference type="AlphaFoldDB" id="A0A1L3GE51"/>
<keyword evidence="7" id="KW-0547">Nucleotide-binding</keyword>
<evidence type="ECO:0000256" key="11">
    <source>
        <dbReference type="ARBA" id="ARBA00023136"/>
    </source>
</evidence>
<evidence type="ECO:0000256" key="5">
    <source>
        <dbReference type="ARBA" id="ARBA00022553"/>
    </source>
</evidence>
<feature type="transmembrane region" description="Helical" evidence="12">
    <location>
        <begin position="6"/>
        <end position="29"/>
    </location>
</feature>
<evidence type="ECO:0000256" key="9">
    <source>
        <dbReference type="ARBA" id="ARBA00022840"/>
    </source>
</evidence>
<keyword evidence="4" id="KW-1003">Cell membrane</keyword>
<dbReference type="NCBIfam" id="TIGR00229">
    <property type="entry name" value="sensory_box"/>
    <property type="match status" value="1"/>
</dbReference>
<organism evidence="16 17">
    <name type="scientific">Syntrophotalea acetylenica</name>
    <name type="common">Pelobacter acetylenicus</name>
    <dbReference type="NCBI Taxonomy" id="29542"/>
    <lineage>
        <taxon>Bacteria</taxon>
        <taxon>Pseudomonadati</taxon>
        <taxon>Thermodesulfobacteriota</taxon>
        <taxon>Desulfuromonadia</taxon>
        <taxon>Desulfuromonadales</taxon>
        <taxon>Syntrophotaleaceae</taxon>
        <taxon>Syntrophotalea</taxon>
    </lineage>
</organism>
<dbReference type="InterPro" id="IPR003661">
    <property type="entry name" value="HisK_dim/P_dom"/>
</dbReference>
<dbReference type="PROSITE" id="PS50885">
    <property type="entry name" value="HAMP"/>
    <property type="match status" value="1"/>
</dbReference>
<evidence type="ECO:0000256" key="4">
    <source>
        <dbReference type="ARBA" id="ARBA00022475"/>
    </source>
</evidence>
<feature type="domain" description="Histidine kinase" evidence="13">
    <location>
        <begin position="373"/>
        <end position="591"/>
    </location>
</feature>
<dbReference type="PROSITE" id="PS50109">
    <property type="entry name" value="HIS_KIN"/>
    <property type="match status" value="1"/>
</dbReference>
<feature type="domain" description="HAMP" evidence="15">
    <location>
        <begin position="191"/>
        <end position="243"/>
    </location>
</feature>
<dbReference type="InterPro" id="IPR050351">
    <property type="entry name" value="BphY/WalK/GraS-like"/>
</dbReference>
<evidence type="ECO:0000256" key="1">
    <source>
        <dbReference type="ARBA" id="ARBA00000085"/>
    </source>
</evidence>
<sequence>MRRRPLFWQIYPSYILVILLAMIAAYWFFSRELRLFYLNEVKSDLEIRAVLFEERIRPLLLAKDEVALDRLCKELGTRAGTRFTAIAFSGEVVGDSLEDPGRMENHAGRPEVSQALRGQRADMVHFSRTLQQNMMYVAVPIRSGDRIVGAVRAARAVEDIHWNLEKVMREIVFSGLLVAFAAAVVGWFLSRRLSRPLEMMKRGAEEFAQGRFCNRLPATGSREICALAGAMNLMAAQLDDRIRTISRQRNEQQAVLTSMAEGVLALDNDERIIHLNRAAAELFQVSPEAVQGRRIQEVVRKADLQRFVERVLTSRVPVEGDILLPAATGDRHLQAHGTLLQDGEGKRLGVVVVLNDVTRLHRLENLRRDFVANVSHELKTPITCIKGSVETLMGGAMDRREDADRFLGIIAKQAERLNAIIDDLLDLSRIEQNQNEKAIELVPSSLRPVLQGAIYACDIKARDKGIELVLSCAPEITADINPPLLEQAVINLVDNAIKYSDAGGTVWIETQRDADQVTIRVRDQGCGIGQEHLPRLFERFYRVDKARSRRVGGTGLGLSIVKHIVQAHHGRVTVDSVPGQGSTFSIVLRAL</sequence>
<evidence type="ECO:0000256" key="2">
    <source>
        <dbReference type="ARBA" id="ARBA00004236"/>
    </source>
</evidence>
<dbReference type="SUPFAM" id="SSF158472">
    <property type="entry name" value="HAMP domain-like"/>
    <property type="match status" value="1"/>
</dbReference>
<dbReference type="KEGG" id="pace:A6070_12305"/>
<dbReference type="Gene3D" id="3.30.450.20">
    <property type="entry name" value="PAS domain"/>
    <property type="match status" value="2"/>
</dbReference>
<dbReference type="SUPFAM" id="SSF55874">
    <property type="entry name" value="ATPase domain of HSP90 chaperone/DNA topoisomerase II/histidine kinase"/>
    <property type="match status" value="1"/>
</dbReference>
<dbReference type="SMART" id="SM00388">
    <property type="entry name" value="HisKA"/>
    <property type="match status" value="1"/>
</dbReference>
<dbReference type="SMART" id="SM00091">
    <property type="entry name" value="PAS"/>
    <property type="match status" value="1"/>
</dbReference>
<evidence type="ECO:0000313" key="17">
    <source>
        <dbReference type="Proteomes" id="UP000182264"/>
    </source>
</evidence>
<name>A0A1L3GE51_SYNAC</name>
<keyword evidence="11 12" id="KW-0472">Membrane</keyword>
<dbReference type="SMART" id="SM00387">
    <property type="entry name" value="HATPase_c"/>
    <property type="match status" value="1"/>
</dbReference>
<dbReference type="Proteomes" id="UP000182264">
    <property type="component" value="Chromosome"/>
</dbReference>
<dbReference type="GO" id="GO:0004721">
    <property type="term" value="F:phosphoprotein phosphatase activity"/>
    <property type="evidence" value="ECO:0007669"/>
    <property type="project" value="TreeGrafter"/>
</dbReference>
<keyword evidence="8" id="KW-0418">Kinase</keyword>
<comment type="catalytic activity">
    <reaction evidence="1">
        <text>ATP + protein L-histidine = ADP + protein N-phospho-L-histidine.</text>
        <dbReference type="EC" id="2.7.13.3"/>
    </reaction>
</comment>
<proteinExistence type="predicted"/>
<dbReference type="RefSeq" id="WP_072286055.1">
    <property type="nucleotide sequence ID" value="NZ_CP015455.1"/>
</dbReference>
<evidence type="ECO:0000259" key="15">
    <source>
        <dbReference type="PROSITE" id="PS50885"/>
    </source>
</evidence>
<evidence type="ECO:0000256" key="7">
    <source>
        <dbReference type="ARBA" id="ARBA00022741"/>
    </source>
</evidence>
<keyword evidence="10" id="KW-0902">Two-component regulatory system</keyword>
<dbReference type="EMBL" id="CP015518">
    <property type="protein sequence ID" value="APG24234.1"/>
    <property type="molecule type" value="Genomic_DNA"/>
</dbReference>
<dbReference type="InterPro" id="IPR005467">
    <property type="entry name" value="His_kinase_dom"/>
</dbReference>
<keyword evidence="17" id="KW-1185">Reference proteome</keyword>
<evidence type="ECO:0000256" key="8">
    <source>
        <dbReference type="ARBA" id="ARBA00022777"/>
    </source>
</evidence>
<reference evidence="16 17" key="1">
    <citation type="journal article" date="2017" name="Genome Announc.">
        <title>Complete Genome Sequences of Two Acetylene-Fermenting Pelobacter acetylenicus Strains.</title>
        <authorList>
            <person name="Sutton J.M."/>
            <person name="Baesman S.M."/>
            <person name="Fierst J.L."/>
            <person name="Poret-Peterson A.T."/>
            <person name="Oremland R.S."/>
            <person name="Dunlap D.S."/>
            <person name="Akob D.M."/>
        </authorList>
    </citation>
    <scope>NUCLEOTIDE SEQUENCE [LARGE SCALE GENOMIC DNA]</scope>
    <source>
        <strain evidence="16 17">DSM 3247</strain>
    </source>
</reference>
<dbReference type="GO" id="GO:0000155">
    <property type="term" value="F:phosphorelay sensor kinase activity"/>
    <property type="evidence" value="ECO:0007669"/>
    <property type="project" value="InterPro"/>
</dbReference>
<dbReference type="CDD" id="cd00130">
    <property type="entry name" value="PAS"/>
    <property type="match status" value="1"/>
</dbReference>
<dbReference type="FunFam" id="3.30.565.10:FF:000006">
    <property type="entry name" value="Sensor histidine kinase WalK"/>
    <property type="match status" value="1"/>
</dbReference>
<evidence type="ECO:0000313" key="16">
    <source>
        <dbReference type="EMBL" id="APG24234.1"/>
    </source>
</evidence>
<dbReference type="InterPro" id="IPR000014">
    <property type="entry name" value="PAS"/>
</dbReference>
<dbReference type="PANTHER" id="PTHR45453:SF1">
    <property type="entry name" value="PHOSPHATE REGULON SENSOR PROTEIN PHOR"/>
    <property type="match status" value="1"/>
</dbReference>
<dbReference type="Pfam" id="PF00512">
    <property type="entry name" value="HisKA"/>
    <property type="match status" value="1"/>
</dbReference>